<evidence type="ECO:0000313" key="3">
    <source>
        <dbReference type="EMBL" id="RFA12443.1"/>
    </source>
</evidence>
<evidence type="ECO:0000313" key="4">
    <source>
        <dbReference type="Proteomes" id="UP000256541"/>
    </source>
</evidence>
<keyword evidence="1" id="KW-0812">Transmembrane</keyword>
<dbReference type="PANTHER" id="PTHR34473">
    <property type="entry name" value="UPF0699 TRANSMEMBRANE PROTEIN YDBS"/>
    <property type="match status" value="1"/>
</dbReference>
<dbReference type="OrthoDB" id="3190163at2"/>
<dbReference type="EMBL" id="NBXB01000041">
    <property type="protein sequence ID" value="RFA12443.1"/>
    <property type="molecule type" value="Genomic_DNA"/>
</dbReference>
<feature type="transmembrane region" description="Helical" evidence="1">
    <location>
        <begin position="105"/>
        <end position="128"/>
    </location>
</feature>
<feature type="transmembrane region" description="Helical" evidence="1">
    <location>
        <begin position="39"/>
        <end position="57"/>
    </location>
</feature>
<accession>A0A3E0VSV4</accession>
<protein>
    <recommendedName>
        <fullName evidence="2">YdbS-like PH domain-containing protein</fullName>
    </recommendedName>
</protein>
<feature type="domain" description="YdbS-like PH" evidence="2">
    <location>
        <begin position="478"/>
        <end position="545"/>
    </location>
</feature>
<gene>
    <name evidence="3" type="ORF">B7R22_15040</name>
</gene>
<name>A0A3E0VSV4_9MICO</name>
<feature type="domain" description="YdbS-like PH" evidence="2">
    <location>
        <begin position="128"/>
        <end position="205"/>
    </location>
</feature>
<feature type="transmembrane region" description="Helical" evidence="1">
    <location>
        <begin position="322"/>
        <end position="342"/>
    </location>
</feature>
<keyword evidence="1" id="KW-0472">Membrane</keyword>
<feature type="transmembrane region" description="Helical" evidence="1">
    <location>
        <begin position="294"/>
        <end position="316"/>
    </location>
</feature>
<dbReference type="Proteomes" id="UP000256541">
    <property type="component" value="Unassembled WGS sequence"/>
</dbReference>
<dbReference type="RefSeq" id="WP_116412540.1">
    <property type="nucleotide sequence ID" value="NZ_NBXB01000041.1"/>
</dbReference>
<dbReference type="Pfam" id="PF03703">
    <property type="entry name" value="bPH_2"/>
    <property type="match status" value="2"/>
</dbReference>
<sequence>MSEAGGGGAQRPVAPAAVRRAVEQLTDGKWHRLHWASPLLKGGIAFIAILAFVLANLRERLVELVIGQTGGPAGPGGGGRGGGGGGDAGRTFNGDPISAIYETGFTGVAILIVIGVLLLAVALFAVAWRMHSFRIGADAVEVRSGVVFRHNRQARLDRIQGIHITRPLFARLFGAARIELNVAGQDAKVELSYLGSRQVDELRRELLRRASGVQRAEAAAAVVAATTRSSAPLSAAGTSAGVVGAAPAATTSSPAEQSREAGILNRRVQELLGPELDLDAAPPESVVKISPLRLIGSLVVSEFTLVLLLVVAALFFSTFVLHRYFILFLLLPSVLGSLGYYVRRFSKAARYSIAATSDGVRVGFGLLSTSNDTLPPGRIHAIEVTQPILWRPMGWWMIRINRAGHASGRGGSSAPHTLLLPVGRLADVEKVLALLLPGLAGADTQGLVMEGLVARGRAASGFSRAPRRAQWLRPFSWGRTGLARTDDAVLLRTGFFWRRLTVLPLARLQSVRVSQGPVRRMLDIAELHFNTIAGPVRAELGVIDRRAAVAVFTEVSAAAVEALRADGSHRWAS</sequence>
<evidence type="ECO:0000259" key="2">
    <source>
        <dbReference type="Pfam" id="PF03703"/>
    </source>
</evidence>
<dbReference type="InterPro" id="IPR005182">
    <property type="entry name" value="YdbS-like_PH"/>
</dbReference>
<dbReference type="AlphaFoldDB" id="A0A3E0VSV4"/>
<comment type="caution">
    <text evidence="3">The sequence shown here is derived from an EMBL/GenBank/DDBJ whole genome shotgun (WGS) entry which is preliminary data.</text>
</comment>
<organism evidence="3 4">
    <name type="scientific">Subtercola boreus</name>
    <dbReference type="NCBI Taxonomy" id="120213"/>
    <lineage>
        <taxon>Bacteria</taxon>
        <taxon>Bacillati</taxon>
        <taxon>Actinomycetota</taxon>
        <taxon>Actinomycetes</taxon>
        <taxon>Micrococcales</taxon>
        <taxon>Microbacteriaceae</taxon>
        <taxon>Subtercola</taxon>
    </lineage>
</organism>
<reference evidence="3 4" key="1">
    <citation type="submission" date="2017-04" db="EMBL/GenBank/DDBJ databases">
        <title>Comparative genome analysis of Subtercola boreus.</title>
        <authorList>
            <person name="Cho Y.-J."/>
            <person name="Cho A."/>
            <person name="Kim O.-S."/>
            <person name="Lee J.-I."/>
        </authorList>
    </citation>
    <scope>NUCLEOTIDE SEQUENCE [LARGE SCALE GENOMIC DNA]</scope>
    <source>
        <strain evidence="3 4">P27479</strain>
    </source>
</reference>
<dbReference type="PANTHER" id="PTHR34473:SF2">
    <property type="entry name" value="UPF0699 TRANSMEMBRANE PROTEIN YDBT"/>
    <property type="match status" value="1"/>
</dbReference>
<proteinExistence type="predicted"/>
<evidence type="ECO:0000256" key="1">
    <source>
        <dbReference type="SAM" id="Phobius"/>
    </source>
</evidence>
<keyword evidence="1" id="KW-1133">Transmembrane helix</keyword>